<comment type="caution">
    <text evidence="1">The sequence shown here is derived from an EMBL/GenBank/DDBJ whole genome shotgun (WGS) entry which is preliminary data.</text>
</comment>
<evidence type="ECO:0000313" key="2">
    <source>
        <dbReference type="Proteomes" id="UP001259832"/>
    </source>
</evidence>
<organism evidence="1 2">
    <name type="scientific">Phytophthora citrophthora</name>
    <dbReference type="NCBI Taxonomy" id="4793"/>
    <lineage>
        <taxon>Eukaryota</taxon>
        <taxon>Sar</taxon>
        <taxon>Stramenopiles</taxon>
        <taxon>Oomycota</taxon>
        <taxon>Peronosporomycetes</taxon>
        <taxon>Peronosporales</taxon>
        <taxon>Peronosporaceae</taxon>
        <taxon>Phytophthora</taxon>
    </lineage>
</organism>
<accession>A0AAD9GEV6</accession>
<name>A0AAD9GEV6_9STRA</name>
<keyword evidence="2" id="KW-1185">Reference proteome</keyword>
<proteinExistence type="predicted"/>
<dbReference type="Proteomes" id="UP001259832">
    <property type="component" value="Unassembled WGS sequence"/>
</dbReference>
<protein>
    <submittedName>
        <fullName evidence="1">Uncharacterized protein</fullName>
    </submittedName>
</protein>
<dbReference type="EMBL" id="JASMQC010000020">
    <property type="protein sequence ID" value="KAK1937062.1"/>
    <property type="molecule type" value="Genomic_DNA"/>
</dbReference>
<dbReference type="AlphaFoldDB" id="A0AAD9GEV6"/>
<evidence type="ECO:0000313" key="1">
    <source>
        <dbReference type="EMBL" id="KAK1937062.1"/>
    </source>
</evidence>
<sequence>MDYGISGILFFLNRNAAEGLVHALHCDLKHISRLKTTAVDSVIAIVFVEGIFFGFVWNNLWAVNTVLCGCHTPREALADCFYDELVIDCDDTGLTICCEFFDALMVICYVSSDELMTTCPDNLCCALFSD</sequence>
<gene>
    <name evidence="1" type="ORF">P3T76_009840</name>
</gene>
<reference evidence="1" key="1">
    <citation type="submission" date="2023-08" db="EMBL/GenBank/DDBJ databases">
        <title>Reference Genome Resource for the Citrus Pathogen Phytophthora citrophthora.</title>
        <authorList>
            <person name="Moller H."/>
            <person name="Coetzee B."/>
            <person name="Rose L.J."/>
            <person name="Van Niekerk J.M."/>
        </authorList>
    </citation>
    <scope>NUCLEOTIDE SEQUENCE</scope>
    <source>
        <strain evidence="1">STE-U-9442</strain>
    </source>
</reference>